<dbReference type="FunCoup" id="A0A0D2HNE0">
    <property type="interactions" value="454"/>
</dbReference>
<proteinExistence type="inferred from homology"/>
<dbReference type="InterPro" id="IPR004387">
    <property type="entry name" value="Pept_M50_Zn"/>
</dbReference>
<dbReference type="EMBL" id="AZAC01000035">
    <property type="protein sequence ID" value="KIX12053.1"/>
    <property type="molecule type" value="Genomic_DNA"/>
</dbReference>
<evidence type="ECO:0000256" key="9">
    <source>
        <dbReference type="ARBA" id="ARBA00023049"/>
    </source>
</evidence>
<comment type="cofactor">
    <cofactor evidence="1 11">
        <name>Zn(2+)</name>
        <dbReference type="ChEBI" id="CHEBI:29105"/>
    </cofactor>
</comment>
<dbReference type="AlphaFoldDB" id="A0A0D2HNE0"/>
<evidence type="ECO:0000256" key="7">
    <source>
        <dbReference type="ARBA" id="ARBA00022833"/>
    </source>
</evidence>
<dbReference type="InterPro" id="IPR001478">
    <property type="entry name" value="PDZ"/>
</dbReference>
<evidence type="ECO:0000313" key="13">
    <source>
        <dbReference type="EMBL" id="KIX12053.1"/>
    </source>
</evidence>
<dbReference type="OrthoDB" id="9782003at2"/>
<organism evidence="13 14">
    <name type="scientific">Dethiosulfatarculus sandiegensis</name>
    <dbReference type="NCBI Taxonomy" id="1429043"/>
    <lineage>
        <taxon>Bacteria</taxon>
        <taxon>Pseudomonadati</taxon>
        <taxon>Thermodesulfobacteriota</taxon>
        <taxon>Desulfarculia</taxon>
        <taxon>Desulfarculales</taxon>
        <taxon>Desulfarculaceae</taxon>
        <taxon>Dethiosulfatarculus</taxon>
    </lineage>
</organism>
<evidence type="ECO:0000259" key="12">
    <source>
        <dbReference type="SMART" id="SM00228"/>
    </source>
</evidence>
<dbReference type="InterPro" id="IPR008915">
    <property type="entry name" value="Peptidase_M50"/>
</dbReference>
<name>A0A0D2HNE0_9BACT</name>
<keyword evidence="11" id="KW-0479">Metal-binding</keyword>
<reference evidence="13 14" key="1">
    <citation type="submission" date="2013-11" db="EMBL/GenBank/DDBJ databases">
        <title>Metagenomic analysis of a methanogenic consortium involved in long chain n-alkane degradation.</title>
        <authorList>
            <person name="Davidova I.A."/>
            <person name="Callaghan A.V."/>
            <person name="Wawrik B."/>
            <person name="Pruitt S."/>
            <person name="Marks C."/>
            <person name="Duncan K.E."/>
            <person name="Suflita J.M."/>
        </authorList>
    </citation>
    <scope>NUCLEOTIDE SEQUENCE [LARGE SCALE GENOMIC DNA]</scope>
    <source>
        <strain evidence="13 14">SPR</strain>
    </source>
</reference>
<evidence type="ECO:0000256" key="10">
    <source>
        <dbReference type="ARBA" id="ARBA00023136"/>
    </source>
</evidence>
<dbReference type="GO" id="GO:0004222">
    <property type="term" value="F:metalloendopeptidase activity"/>
    <property type="evidence" value="ECO:0007669"/>
    <property type="project" value="InterPro"/>
</dbReference>
<feature type="transmembrane region" description="Helical" evidence="11">
    <location>
        <begin position="93"/>
        <end position="118"/>
    </location>
</feature>
<keyword evidence="4 13" id="KW-0645">Protease</keyword>
<keyword evidence="14" id="KW-1185">Reference proteome</keyword>
<keyword evidence="8 11" id="KW-1133">Transmembrane helix</keyword>
<dbReference type="Pfam" id="PF17820">
    <property type="entry name" value="PDZ_6"/>
    <property type="match status" value="1"/>
</dbReference>
<keyword evidence="6 11" id="KW-0378">Hydrolase</keyword>
<dbReference type="GO" id="GO:0046872">
    <property type="term" value="F:metal ion binding"/>
    <property type="evidence" value="ECO:0007669"/>
    <property type="project" value="UniProtKB-KW"/>
</dbReference>
<dbReference type="GO" id="GO:0016020">
    <property type="term" value="C:membrane"/>
    <property type="evidence" value="ECO:0007669"/>
    <property type="project" value="UniProtKB-SubCell"/>
</dbReference>
<evidence type="ECO:0000256" key="8">
    <source>
        <dbReference type="ARBA" id="ARBA00022989"/>
    </source>
</evidence>
<keyword evidence="5 11" id="KW-0812">Transmembrane</keyword>
<evidence type="ECO:0000256" key="5">
    <source>
        <dbReference type="ARBA" id="ARBA00022692"/>
    </source>
</evidence>
<feature type="transmembrane region" description="Helical" evidence="11">
    <location>
        <begin position="333"/>
        <end position="352"/>
    </location>
</feature>
<evidence type="ECO:0000256" key="6">
    <source>
        <dbReference type="ARBA" id="ARBA00022801"/>
    </source>
</evidence>
<dbReference type="PANTHER" id="PTHR42837:SF2">
    <property type="entry name" value="MEMBRANE METALLOPROTEASE ARASP2, CHLOROPLASTIC-RELATED"/>
    <property type="match status" value="1"/>
</dbReference>
<dbReference type="RefSeq" id="WP_044351207.1">
    <property type="nucleotide sequence ID" value="NZ_AZAC01000035.1"/>
</dbReference>
<feature type="domain" description="PDZ" evidence="12">
    <location>
        <begin position="109"/>
        <end position="181"/>
    </location>
</feature>
<dbReference type="Pfam" id="PF02163">
    <property type="entry name" value="Peptidase_M50"/>
    <property type="match status" value="1"/>
</dbReference>
<dbReference type="InParanoid" id="A0A0D2HNE0"/>
<dbReference type="SUPFAM" id="SSF50156">
    <property type="entry name" value="PDZ domain-like"/>
    <property type="match status" value="1"/>
</dbReference>
<feature type="transmembrane region" description="Helical" evidence="11">
    <location>
        <begin position="283"/>
        <end position="312"/>
    </location>
</feature>
<dbReference type="InterPro" id="IPR036034">
    <property type="entry name" value="PDZ_sf"/>
</dbReference>
<dbReference type="PATRIC" id="fig|1429043.3.peg.4530"/>
<feature type="transmembrane region" description="Helical" evidence="11">
    <location>
        <begin position="259"/>
        <end position="277"/>
    </location>
</feature>
<evidence type="ECO:0000256" key="2">
    <source>
        <dbReference type="ARBA" id="ARBA00004141"/>
    </source>
</evidence>
<dbReference type="GO" id="GO:0006508">
    <property type="term" value="P:proteolysis"/>
    <property type="evidence" value="ECO:0007669"/>
    <property type="project" value="UniProtKB-KW"/>
</dbReference>
<dbReference type="Gene3D" id="2.30.42.10">
    <property type="match status" value="1"/>
</dbReference>
<evidence type="ECO:0000256" key="1">
    <source>
        <dbReference type="ARBA" id="ARBA00001947"/>
    </source>
</evidence>
<dbReference type="SMART" id="SM00228">
    <property type="entry name" value="PDZ"/>
    <property type="match status" value="1"/>
</dbReference>
<accession>A0A0D2HNE0</accession>
<comment type="subcellular location">
    <subcellularLocation>
        <location evidence="2">Membrane</location>
        <topology evidence="2">Multi-pass membrane protein</topology>
    </subcellularLocation>
</comment>
<sequence>MSIVIGVLGLSLLIFFHELGHFLVAKAAGVGVNTFSLGFGPRLWGFDYKGTDCRISAIPLGGYVRMVGEDPSDELAAEDIPRSFSHKPLKWRIAIVAAGPVANVVFAVLAYYLVLVAWGNPALTPKVGDIIPGEPAAIAGIQKDDVIKTINGQSIVTWNDLLDMVRNSGGKPLNLTVDRQGKIVTIAGLEPQQVMAKDALGADTKVYRIGIKASPEVIIQEIGLGQSLGMALEKTWQATENIINSVIYMIQRKLSMENLGGPILIAQVAGVAAKHSMASFLEFMALISINLAILNLLPIPVLDGGHLFFFLIEAVRRKPVRVVTRERAQQAGLAILLMFMAFVFYNDIARLVTGASQ</sequence>
<evidence type="ECO:0000256" key="11">
    <source>
        <dbReference type="RuleBase" id="RU362031"/>
    </source>
</evidence>
<dbReference type="NCBIfam" id="TIGR00054">
    <property type="entry name" value="RIP metalloprotease RseP"/>
    <property type="match status" value="1"/>
</dbReference>
<dbReference type="CDD" id="cd06163">
    <property type="entry name" value="S2P-M50_PDZ_RseP-like"/>
    <property type="match status" value="1"/>
</dbReference>
<evidence type="ECO:0000256" key="4">
    <source>
        <dbReference type="ARBA" id="ARBA00022670"/>
    </source>
</evidence>
<dbReference type="InterPro" id="IPR041489">
    <property type="entry name" value="PDZ_6"/>
</dbReference>
<dbReference type="CDD" id="cd23081">
    <property type="entry name" value="cpPDZ_EcRseP-like"/>
    <property type="match status" value="1"/>
</dbReference>
<keyword evidence="10 11" id="KW-0472">Membrane</keyword>
<evidence type="ECO:0000313" key="14">
    <source>
        <dbReference type="Proteomes" id="UP000032233"/>
    </source>
</evidence>
<comment type="caution">
    <text evidence="13">The sequence shown here is derived from an EMBL/GenBank/DDBJ whole genome shotgun (WGS) entry which is preliminary data.</text>
</comment>
<dbReference type="PANTHER" id="PTHR42837">
    <property type="entry name" value="REGULATOR OF SIGMA-E PROTEASE RSEP"/>
    <property type="match status" value="1"/>
</dbReference>
<keyword evidence="9 11" id="KW-0482">Metalloprotease</keyword>
<dbReference type="EC" id="3.4.24.-" evidence="11"/>
<gene>
    <name evidence="13" type="ORF">X474_21370</name>
</gene>
<protein>
    <recommendedName>
        <fullName evidence="11">Zinc metalloprotease</fullName>
        <ecNumber evidence="11">3.4.24.-</ecNumber>
    </recommendedName>
</protein>
<dbReference type="Proteomes" id="UP000032233">
    <property type="component" value="Unassembled WGS sequence"/>
</dbReference>
<evidence type="ECO:0000256" key="3">
    <source>
        <dbReference type="ARBA" id="ARBA00007931"/>
    </source>
</evidence>
<comment type="similarity">
    <text evidence="3 11">Belongs to the peptidase M50B family.</text>
</comment>
<dbReference type="STRING" id="1429043.X474_21370"/>
<keyword evidence="7 11" id="KW-0862">Zinc</keyword>